<reference evidence="1 2" key="1">
    <citation type="submission" date="2016-10" db="EMBL/GenBank/DDBJ databases">
        <authorList>
            <person name="de Groot N.N."/>
        </authorList>
    </citation>
    <scope>NUCLEOTIDE SEQUENCE [LARGE SCALE GENOMIC DNA]</scope>
    <source>
        <strain evidence="1 2">AR67</strain>
    </source>
</reference>
<accession>A0A1I1JTU4</accession>
<dbReference type="Proteomes" id="UP000182192">
    <property type="component" value="Unassembled WGS sequence"/>
</dbReference>
<organism evidence="1 2">
    <name type="scientific">Ruminococcus albus</name>
    <dbReference type="NCBI Taxonomy" id="1264"/>
    <lineage>
        <taxon>Bacteria</taxon>
        <taxon>Bacillati</taxon>
        <taxon>Bacillota</taxon>
        <taxon>Clostridia</taxon>
        <taxon>Eubacteriales</taxon>
        <taxon>Oscillospiraceae</taxon>
        <taxon>Ruminococcus</taxon>
    </lineage>
</organism>
<protein>
    <submittedName>
        <fullName evidence="1">Uncharacterized protein</fullName>
    </submittedName>
</protein>
<name>A0A1I1JTU4_RUMAL</name>
<sequence>MNEIIEKIYDSPEYKTKGKQILYKDVFICRNNNAWLVVFVIQVSDFDGKSSKYRYSVYNVNAHKVLQADTDDYQKIVSAFPALDSLDYNGGRMDFIQFQNQKKIISQVIDTLDTNGVLNSDEISVYLEYLSIMNNMTSDSVKKVYSFFKEEI</sequence>
<evidence type="ECO:0000313" key="1">
    <source>
        <dbReference type="EMBL" id="SFC51372.1"/>
    </source>
</evidence>
<dbReference type="EMBL" id="FOKQ01000014">
    <property type="protein sequence ID" value="SFC51372.1"/>
    <property type="molecule type" value="Genomic_DNA"/>
</dbReference>
<gene>
    <name evidence="1" type="ORF">SAMN02910406_01850</name>
</gene>
<dbReference type="RefSeq" id="WP_074961282.1">
    <property type="nucleotide sequence ID" value="NZ_FOKQ01000014.1"/>
</dbReference>
<dbReference type="AlphaFoldDB" id="A0A1I1JTU4"/>
<evidence type="ECO:0000313" key="2">
    <source>
        <dbReference type="Proteomes" id="UP000182192"/>
    </source>
</evidence>
<proteinExistence type="predicted"/>